<dbReference type="InterPro" id="IPR039558">
    <property type="entry name" value="TPA1/OFD1_N"/>
</dbReference>
<organism evidence="2 3">
    <name type="scientific">Thalassotalea euphylliae</name>
    <dbReference type="NCBI Taxonomy" id="1655234"/>
    <lineage>
        <taxon>Bacteria</taxon>
        <taxon>Pseudomonadati</taxon>
        <taxon>Pseudomonadota</taxon>
        <taxon>Gammaproteobacteria</taxon>
        <taxon>Alteromonadales</taxon>
        <taxon>Colwelliaceae</taxon>
        <taxon>Thalassotalea</taxon>
    </lineage>
</organism>
<comment type="caution">
    <text evidence="2">The sequence shown here is derived from an EMBL/GenBank/DDBJ whole genome shotgun (WGS) entry which is preliminary data.</text>
</comment>
<keyword evidence="3" id="KW-1185">Reference proteome</keyword>
<dbReference type="GO" id="GO:0005737">
    <property type="term" value="C:cytoplasm"/>
    <property type="evidence" value="ECO:0007669"/>
    <property type="project" value="TreeGrafter"/>
</dbReference>
<proteinExistence type="predicted"/>
<dbReference type="GO" id="GO:0006449">
    <property type="term" value="P:regulation of translational termination"/>
    <property type="evidence" value="ECO:0007669"/>
    <property type="project" value="TreeGrafter"/>
</dbReference>
<dbReference type="AlphaFoldDB" id="A0A3E0U6L2"/>
<dbReference type="Gene3D" id="2.60.120.620">
    <property type="entry name" value="q2cbj1_9rhob like domain"/>
    <property type="match status" value="1"/>
</dbReference>
<dbReference type="PANTHER" id="PTHR12117">
    <property type="entry name" value="HISTONE ACETYLTRANSFERASE COMPLEX"/>
    <property type="match status" value="1"/>
</dbReference>
<dbReference type="PANTHER" id="PTHR12117:SF0">
    <property type="entry name" value="PROLYL 3-HYDROXYLASE OGFOD1"/>
    <property type="match status" value="1"/>
</dbReference>
<dbReference type="InterPro" id="IPR051842">
    <property type="entry name" value="uS12_prolyl_hydroxylase"/>
</dbReference>
<evidence type="ECO:0000259" key="1">
    <source>
        <dbReference type="Pfam" id="PF13661"/>
    </source>
</evidence>
<reference evidence="3" key="1">
    <citation type="submission" date="2018-08" db="EMBL/GenBank/DDBJ databases">
        <title>Thalassotalea euphylliae genome.</title>
        <authorList>
            <person name="Summers S."/>
            <person name="Rice S.A."/>
            <person name="Freckelton M.L."/>
            <person name="Nedved B.T."/>
            <person name="Hadfield M.G."/>
        </authorList>
    </citation>
    <scope>NUCLEOTIDE SEQUENCE [LARGE SCALE GENOMIC DNA]</scope>
    <source>
        <strain evidence="3">H3</strain>
    </source>
</reference>
<dbReference type="EMBL" id="QUOT01000001">
    <property type="protein sequence ID" value="REL32364.1"/>
    <property type="molecule type" value="Genomic_DNA"/>
</dbReference>
<evidence type="ECO:0000313" key="2">
    <source>
        <dbReference type="EMBL" id="REL32364.1"/>
    </source>
</evidence>
<gene>
    <name evidence="2" type="ORF">DXX94_17515</name>
</gene>
<protein>
    <recommendedName>
        <fullName evidence="1">Prolyl 3,4-dihydroxylase TPA1/OFD1 N-terminal domain-containing protein</fullName>
    </recommendedName>
</protein>
<dbReference type="Proteomes" id="UP000256899">
    <property type="component" value="Unassembled WGS sequence"/>
</dbReference>
<sequence>MNCKTQPSLALAAEHPQKDDISYFREHGFVKVKNALAVESAELLHQHIKQQKDWNLVFNHNGQHQDLNARAVDGWTAKQKEDLSRIVHTQASNGFQYLYENIPVYDIYHSNLLPGHFFNQIIEFLNSAQTLNYFRTLLSEPYISFADAQITRFGAGHFLNTHDDNVAGKNRVAAFVINLTKEWRPDWGGALHLLDNHGQITNSFVPTFNEVNIFKIPVDHYVGCVSPFATQKRVSITGWLRTGDNPRK</sequence>
<accession>A0A3E0U6L2</accession>
<feature type="domain" description="Prolyl 3,4-dihydroxylase TPA1/OFD1 N-terminal" evidence="1">
    <location>
        <begin position="149"/>
        <end position="241"/>
    </location>
</feature>
<name>A0A3E0U6L2_9GAMM</name>
<dbReference type="GO" id="GO:0031543">
    <property type="term" value="F:peptidyl-proline dioxygenase activity"/>
    <property type="evidence" value="ECO:0007669"/>
    <property type="project" value="TreeGrafter"/>
</dbReference>
<evidence type="ECO:0000313" key="3">
    <source>
        <dbReference type="Proteomes" id="UP000256899"/>
    </source>
</evidence>
<dbReference type="RefSeq" id="WP_116017881.1">
    <property type="nucleotide sequence ID" value="NZ_QUOT01000001.1"/>
</dbReference>
<dbReference type="Pfam" id="PF13661">
    <property type="entry name" value="2OG-FeII_Oxy_4"/>
    <property type="match status" value="1"/>
</dbReference>